<gene>
    <name evidence="2" type="ORF">CEXT_643911</name>
</gene>
<protein>
    <recommendedName>
        <fullName evidence="4">Secreted protein</fullName>
    </recommendedName>
</protein>
<comment type="caution">
    <text evidence="2">The sequence shown here is derived from an EMBL/GenBank/DDBJ whole genome shotgun (WGS) entry which is preliminary data.</text>
</comment>
<dbReference type="EMBL" id="BPLR01018812">
    <property type="protein sequence ID" value="GIZ02435.1"/>
    <property type="molecule type" value="Genomic_DNA"/>
</dbReference>
<evidence type="ECO:0000313" key="2">
    <source>
        <dbReference type="EMBL" id="GIZ02435.1"/>
    </source>
</evidence>
<evidence type="ECO:0000313" key="3">
    <source>
        <dbReference type="Proteomes" id="UP001054945"/>
    </source>
</evidence>
<sequence>MMMNIGLVLKPTCVVLFCVLVTIVADFCSGLMLERLPRHIPRTKPKATHEPAEEEDATQPIDTSVEKRRIVYREPVLRKGKQLLSDDSLWRVNGIF</sequence>
<evidence type="ECO:0000256" key="1">
    <source>
        <dbReference type="SAM" id="MobiDB-lite"/>
    </source>
</evidence>
<evidence type="ECO:0008006" key="4">
    <source>
        <dbReference type="Google" id="ProtNLM"/>
    </source>
</evidence>
<keyword evidence="3" id="KW-1185">Reference proteome</keyword>
<accession>A0AAV4Y7I6</accession>
<name>A0AAV4Y7I6_CAEEX</name>
<proteinExistence type="predicted"/>
<dbReference type="Proteomes" id="UP001054945">
    <property type="component" value="Unassembled WGS sequence"/>
</dbReference>
<feature type="region of interest" description="Disordered" evidence="1">
    <location>
        <begin position="40"/>
        <end position="62"/>
    </location>
</feature>
<dbReference type="AlphaFoldDB" id="A0AAV4Y7I6"/>
<organism evidence="2 3">
    <name type="scientific">Caerostris extrusa</name>
    <name type="common">Bark spider</name>
    <name type="synonym">Caerostris bankana</name>
    <dbReference type="NCBI Taxonomy" id="172846"/>
    <lineage>
        <taxon>Eukaryota</taxon>
        <taxon>Metazoa</taxon>
        <taxon>Ecdysozoa</taxon>
        <taxon>Arthropoda</taxon>
        <taxon>Chelicerata</taxon>
        <taxon>Arachnida</taxon>
        <taxon>Araneae</taxon>
        <taxon>Araneomorphae</taxon>
        <taxon>Entelegynae</taxon>
        <taxon>Araneoidea</taxon>
        <taxon>Araneidae</taxon>
        <taxon>Caerostris</taxon>
    </lineage>
</organism>
<reference evidence="2 3" key="1">
    <citation type="submission" date="2021-06" db="EMBL/GenBank/DDBJ databases">
        <title>Caerostris extrusa draft genome.</title>
        <authorList>
            <person name="Kono N."/>
            <person name="Arakawa K."/>
        </authorList>
    </citation>
    <scope>NUCLEOTIDE SEQUENCE [LARGE SCALE GENOMIC DNA]</scope>
</reference>